<accession>D0LWT3</accession>
<reference evidence="2 3" key="1">
    <citation type="journal article" date="2010" name="Stand. Genomic Sci.">
        <title>Complete genome sequence of Haliangium ochraceum type strain (SMP-2).</title>
        <authorList>
            <consortium name="US DOE Joint Genome Institute (JGI-PGF)"/>
            <person name="Ivanova N."/>
            <person name="Daum C."/>
            <person name="Lang E."/>
            <person name="Abt B."/>
            <person name="Kopitz M."/>
            <person name="Saunders E."/>
            <person name="Lapidus A."/>
            <person name="Lucas S."/>
            <person name="Glavina Del Rio T."/>
            <person name="Nolan M."/>
            <person name="Tice H."/>
            <person name="Copeland A."/>
            <person name="Cheng J.F."/>
            <person name="Chen F."/>
            <person name="Bruce D."/>
            <person name="Goodwin L."/>
            <person name="Pitluck S."/>
            <person name="Mavromatis K."/>
            <person name="Pati A."/>
            <person name="Mikhailova N."/>
            <person name="Chen A."/>
            <person name="Palaniappan K."/>
            <person name="Land M."/>
            <person name="Hauser L."/>
            <person name="Chang Y.J."/>
            <person name="Jeffries C.D."/>
            <person name="Detter J.C."/>
            <person name="Brettin T."/>
            <person name="Rohde M."/>
            <person name="Goker M."/>
            <person name="Bristow J."/>
            <person name="Markowitz V."/>
            <person name="Eisen J.A."/>
            <person name="Hugenholtz P."/>
            <person name="Kyrpides N.C."/>
            <person name="Klenk H.P."/>
        </authorList>
    </citation>
    <scope>NUCLEOTIDE SEQUENCE [LARGE SCALE GENOMIC DNA]</scope>
    <source>
        <strain evidence="3">DSM 14365 / CIP 107738 / JCM 11303 / AJ 13395 / SMP-2</strain>
    </source>
</reference>
<gene>
    <name evidence="2" type="ordered locus">Hoch_1630</name>
</gene>
<dbReference type="KEGG" id="hoh:Hoch_1630"/>
<dbReference type="AlphaFoldDB" id="D0LWT3"/>
<dbReference type="HOGENOM" id="CLU_1633109_0_0_7"/>
<sequence>MSEEIIYLGLAAILLTQLITILSTRSLLDRLYTLALRYRGSERDSVRAPVAGDGGEREDEFGGGIGLDSPLGDVFRRYSLLTDRMADLIFQLTQHGQLSGNASPASERAGNMDKRTETTQALAATMPLRPADELLGGDLYAYAEAETEPVAPAASAGEGERA</sequence>
<keyword evidence="1" id="KW-0812">Transmembrane</keyword>
<protein>
    <submittedName>
        <fullName evidence="2">Uncharacterized protein</fullName>
    </submittedName>
</protein>
<keyword evidence="1" id="KW-1133">Transmembrane helix</keyword>
<proteinExistence type="predicted"/>
<name>D0LWT3_HALO1</name>
<organism evidence="2 3">
    <name type="scientific">Haliangium ochraceum (strain DSM 14365 / JCM 11303 / SMP-2)</name>
    <dbReference type="NCBI Taxonomy" id="502025"/>
    <lineage>
        <taxon>Bacteria</taxon>
        <taxon>Pseudomonadati</taxon>
        <taxon>Myxococcota</taxon>
        <taxon>Polyangia</taxon>
        <taxon>Haliangiales</taxon>
        <taxon>Kofleriaceae</taxon>
        <taxon>Haliangium</taxon>
    </lineage>
</organism>
<dbReference type="STRING" id="502025.Hoch_1630"/>
<evidence type="ECO:0000313" key="2">
    <source>
        <dbReference type="EMBL" id="ACY14180.1"/>
    </source>
</evidence>
<dbReference type="Proteomes" id="UP000001880">
    <property type="component" value="Chromosome"/>
</dbReference>
<evidence type="ECO:0000256" key="1">
    <source>
        <dbReference type="SAM" id="Phobius"/>
    </source>
</evidence>
<feature type="transmembrane region" description="Helical" evidence="1">
    <location>
        <begin position="6"/>
        <end position="28"/>
    </location>
</feature>
<dbReference type="RefSeq" id="WP_012826788.1">
    <property type="nucleotide sequence ID" value="NC_013440.1"/>
</dbReference>
<keyword evidence="3" id="KW-1185">Reference proteome</keyword>
<evidence type="ECO:0000313" key="3">
    <source>
        <dbReference type="Proteomes" id="UP000001880"/>
    </source>
</evidence>
<dbReference type="EMBL" id="CP001804">
    <property type="protein sequence ID" value="ACY14180.1"/>
    <property type="molecule type" value="Genomic_DNA"/>
</dbReference>
<keyword evidence="1" id="KW-0472">Membrane</keyword>